<reference evidence="1 2" key="1">
    <citation type="submission" date="2018-06" db="EMBL/GenBank/DDBJ databases">
        <authorList>
            <consortium name="Pathogen Informatics"/>
            <person name="Doyle S."/>
        </authorList>
    </citation>
    <scope>NUCLEOTIDE SEQUENCE [LARGE SCALE GENOMIC DNA]</scope>
    <source>
        <strain evidence="1 2">NCTC10692</strain>
    </source>
</reference>
<protein>
    <submittedName>
        <fullName evidence="1">Uncharacterized protein</fullName>
    </submittedName>
</protein>
<organism evidence="1 2">
    <name type="scientific">Ectopseudomonas oleovorans</name>
    <name type="common">Pseudomonas oleovorans</name>
    <dbReference type="NCBI Taxonomy" id="301"/>
    <lineage>
        <taxon>Bacteria</taxon>
        <taxon>Pseudomonadati</taxon>
        <taxon>Pseudomonadota</taxon>
        <taxon>Gammaproteobacteria</taxon>
        <taxon>Pseudomonadales</taxon>
        <taxon>Pseudomonadaceae</taxon>
        <taxon>Ectopseudomonas</taxon>
    </lineage>
</organism>
<dbReference type="EMBL" id="UGUV01000003">
    <property type="protein sequence ID" value="SUE72664.1"/>
    <property type="molecule type" value="Genomic_DNA"/>
</dbReference>
<evidence type="ECO:0000313" key="1">
    <source>
        <dbReference type="EMBL" id="SUE72664.1"/>
    </source>
</evidence>
<accession>A0A379PLG4</accession>
<name>A0A379PLG4_ECTOL</name>
<dbReference type="Proteomes" id="UP000255303">
    <property type="component" value="Unassembled WGS sequence"/>
</dbReference>
<evidence type="ECO:0000313" key="2">
    <source>
        <dbReference type="Proteomes" id="UP000255303"/>
    </source>
</evidence>
<gene>
    <name evidence="1" type="ORF">NCTC10692_04820</name>
</gene>
<proteinExistence type="predicted"/>
<sequence>MSTPTHCLYASSSNRSDDMGLGRLRLILDGDSDVSIAVITNEGEMADVEFCTPFSGGGRSPKVREALLNLARAIRDENAANPLDRGLAGGRSAIRIEGAFAVAWKTPDQDAWGLMPGSLLHDFDALALRCRPWPWPAMLKPSIRQ</sequence>
<dbReference type="AlphaFoldDB" id="A0A379PLG4"/>
<dbReference type="RefSeq" id="WP_244597308.1">
    <property type="nucleotide sequence ID" value="NZ_FNZC01000070.1"/>
</dbReference>